<name>A0ACB9GN53_9ASTR</name>
<accession>A0ACB9GN53</accession>
<reference evidence="2" key="1">
    <citation type="journal article" date="2022" name="Mol. Ecol. Resour.">
        <title>The genomes of chicory, endive, great burdock and yacon provide insights into Asteraceae palaeo-polyploidization history and plant inulin production.</title>
        <authorList>
            <person name="Fan W."/>
            <person name="Wang S."/>
            <person name="Wang H."/>
            <person name="Wang A."/>
            <person name="Jiang F."/>
            <person name="Liu H."/>
            <person name="Zhao H."/>
            <person name="Xu D."/>
            <person name="Zhang Y."/>
        </authorList>
    </citation>
    <scope>NUCLEOTIDE SEQUENCE [LARGE SCALE GENOMIC DNA]</scope>
    <source>
        <strain evidence="2">cv. Yunnan</strain>
    </source>
</reference>
<dbReference type="Proteomes" id="UP001056120">
    <property type="component" value="Linkage Group LG14"/>
</dbReference>
<keyword evidence="2" id="KW-1185">Reference proteome</keyword>
<sequence>MVPEWREAYMNYNYLKTLLEEILIFRQRQTSSQVNPNPSRSLRRKVSLFRAFSGLTRSPSKYKEDEVIIVSATQQADEEQGGECQSYQTSFLRSSEDGGDLELVFFRGLDHEFNKVIHFYKTKVEEVVKHAEELNIQMDALIALRIKVNNPIEVIQQFKEHKMASLEVLNRVKINPTTETPLCTVLSVFNSLNLDLSYNKSELKDAQGKLKQAFLEFHEKLRFLKNYA</sequence>
<comment type="caution">
    <text evidence="1">The sequence shown here is derived from an EMBL/GenBank/DDBJ whole genome shotgun (WGS) entry which is preliminary data.</text>
</comment>
<reference evidence="1 2" key="2">
    <citation type="journal article" date="2022" name="Mol. Ecol. Resour.">
        <title>The genomes of chicory, endive, great burdock and yacon provide insights into Asteraceae paleo-polyploidization history and plant inulin production.</title>
        <authorList>
            <person name="Fan W."/>
            <person name="Wang S."/>
            <person name="Wang H."/>
            <person name="Wang A."/>
            <person name="Jiang F."/>
            <person name="Liu H."/>
            <person name="Zhao H."/>
            <person name="Xu D."/>
            <person name="Zhang Y."/>
        </authorList>
    </citation>
    <scope>NUCLEOTIDE SEQUENCE [LARGE SCALE GENOMIC DNA]</scope>
    <source>
        <strain evidence="2">cv. Yunnan</strain>
        <tissue evidence="1">Leaves</tissue>
    </source>
</reference>
<protein>
    <submittedName>
        <fullName evidence="1">Uncharacterized protein</fullName>
    </submittedName>
</protein>
<organism evidence="1 2">
    <name type="scientific">Smallanthus sonchifolius</name>
    <dbReference type="NCBI Taxonomy" id="185202"/>
    <lineage>
        <taxon>Eukaryota</taxon>
        <taxon>Viridiplantae</taxon>
        <taxon>Streptophyta</taxon>
        <taxon>Embryophyta</taxon>
        <taxon>Tracheophyta</taxon>
        <taxon>Spermatophyta</taxon>
        <taxon>Magnoliopsida</taxon>
        <taxon>eudicotyledons</taxon>
        <taxon>Gunneridae</taxon>
        <taxon>Pentapetalae</taxon>
        <taxon>asterids</taxon>
        <taxon>campanulids</taxon>
        <taxon>Asterales</taxon>
        <taxon>Asteraceae</taxon>
        <taxon>Asteroideae</taxon>
        <taxon>Heliantheae alliance</taxon>
        <taxon>Millerieae</taxon>
        <taxon>Smallanthus</taxon>
    </lineage>
</organism>
<proteinExistence type="predicted"/>
<evidence type="ECO:0000313" key="2">
    <source>
        <dbReference type="Proteomes" id="UP001056120"/>
    </source>
</evidence>
<evidence type="ECO:0000313" key="1">
    <source>
        <dbReference type="EMBL" id="KAI3784852.1"/>
    </source>
</evidence>
<dbReference type="EMBL" id="CM042031">
    <property type="protein sequence ID" value="KAI3784852.1"/>
    <property type="molecule type" value="Genomic_DNA"/>
</dbReference>
<gene>
    <name evidence="1" type="ORF">L1987_43959</name>
</gene>